<feature type="binding site" evidence="15">
    <location>
        <position position="207"/>
    </location>
    <ligand>
        <name>5-phospho-alpha-D-ribose 1-diphosphate</name>
        <dbReference type="ChEBI" id="CHEBI:58017"/>
    </ligand>
</feature>
<dbReference type="GO" id="GO:0044206">
    <property type="term" value="P:UMP salvage"/>
    <property type="evidence" value="ECO:0007669"/>
    <property type="project" value="UniProtKB-UniRule"/>
</dbReference>
<evidence type="ECO:0000256" key="5">
    <source>
        <dbReference type="ARBA" id="ARBA00022676"/>
    </source>
</evidence>
<dbReference type="GO" id="GO:0005737">
    <property type="term" value="C:cytoplasm"/>
    <property type="evidence" value="ECO:0007669"/>
    <property type="project" value="UniProtKB-ARBA"/>
</dbReference>
<evidence type="ECO:0000256" key="8">
    <source>
        <dbReference type="ARBA" id="ARBA00022842"/>
    </source>
</evidence>
<dbReference type="OrthoDB" id="9781675at2"/>
<comment type="pathway">
    <text evidence="1 15">Pyrimidine metabolism; UMP biosynthesis via salvage pathway; UMP from uracil: step 1/1.</text>
</comment>
<keyword evidence="4 15" id="KW-0021">Allosteric enzyme</keyword>
<dbReference type="PANTHER" id="PTHR32315:SF4">
    <property type="entry name" value="URACIL PHOSPHORIBOSYLTRANSFERASE, CHLOROPLASTIC"/>
    <property type="match status" value="1"/>
</dbReference>
<feature type="domain" description="Phosphoribosyltransferase" evidence="16">
    <location>
        <begin position="13"/>
        <end position="215"/>
    </location>
</feature>
<comment type="cofactor">
    <cofactor evidence="15">
        <name>Mg(2+)</name>
        <dbReference type="ChEBI" id="CHEBI:18420"/>
    </cofactor>
    <text evidence="15">Binds 1 Mg(2+) ion per subunit. The magnesium is bound as Mg-PRPP.</text>
</comment>
<feature type="binding site" evidence="15">
    <location>
        <begin position="138"/>
        <end position="146"/>
    </location>
    <ligand>
        <name>5-phospho-alpha-D-ribose 1-diphosphate</name>
        <dbReference type="ChEBI" id="CHEBI:58017"/>
    </ligand>
</feature>
<dbReference type="Gene3D" id="3.40.50.2020">
    <property type="match status" value="1"/>
</dbReference>
<dbReference type="NCBIfam" id="TIGR01091">
    <property type="entry name" value="upp"/>
    <property type="match status" value="1"/>
</dbReference>
<dbReference type="Proteomes" id="UP000218288">
    <property type="component" value="Chromosome"/>
</dbReference>
<dbReference type="RefSeq" id="WP_096484752.1">
    <property type="nucleotide sequence ID" value="NZ_AP014809.1"/>
</dbReference>
<dbReference type="EMBL" id="AP014809">
    <property type="protein sequence ID" value="BAU90408.1"/>
    <property type="molecule type" value="Genomic_DNA"/>
</dbReference>
<evidence type="ECO:0000256" key="2">
    <source>
        <dbReference type="ARBA" id="ARBA00009516"/>
    </source>
</evidence>
<keyword evidence="7 15" id="KW-0547">Nucleotide-binding</keyword>
<evidence type="ECO:0000256" key="6">
    <source>
        <dbReference type="ARBA" id="ARBA00022679"/>
    </source>
</evidence>
<evidence type="ECO:0000256" key="11">
    <source>
        <dbReference type="ARBA" id="ARBA00052919"/>
    </source>
</evidence>
<protein>
    <recommendedName>
        <fullName evidence="13 15">Uracil phosphoribosyltransferase</fullName>
        <ecNumber evidence="3 15">2.4.2.9</ecNumber>
    </recommendedName>
    <alternativeName>
        <fullName evidence="10 15">UMP pyrophosphorylase</fullName>
    </alternativeName>
    <alternativeName>
        <fullName evidence="14 15">UPRTase</fullName>
    </alternativeName>
</protein>
<evidence type="ECO:0000313" key="17">
    <source>
        <dbReference type="EMBL" id="BAU90408.1"/>
    </source>
</evidence>
<feature type="binding site" evidence="15">
    <location>
        <position position="111"/>
    </location>
    <ligand>
        <name>5-phospho-alpha-D-ribose 1-diphosphate</name>
        <dbReference type="ChEBI" id="CHEBI:58017"/>
    </ligand>
</feature>
<dbReference type="FunFam" id="3.40.50.2020:FF:000003">
    <property type="entry name" value="Uracil phosphoribosyltransferase"/>
    <property type="match status" value="1"/>
</dbReference>
<feature type="binding site" evidence="15">
    <location>
        <position position="86"/>
    </location>
    <ligand>
        <name>5-phospho-alpha-D-ribose 1-diphosphate</name>
        <dbReference type="ChEBI" id="CHEBI:58017"/>
    </ligand>
</feature>
<dbReference type="AlphaFoldDB" id="A0A169QWL8"/>
<comment type="activity regulation">
    <text evidence="15">Allosterically activated by GTP.</text>
</comment>
<sequence>MQVESGGAARVTVVDHPLVQHKLTMMRDGERSTKGFRELLNEIGMLLAYEVTRDLPLEPVTIQTPLQPMEGRRIAGKKLVLAPILRAGVGFLDGMLSLMPSARVAHVGLYRDPDTLQAVEYYFKSPSDLADRTVLVLDPMLATANSAVAAVERLKSRGAKDLRFVCLLAAPEGIARFQEAHPDVPVWTAAIDSHLNDHGYIVPGLGDAGDRMYGTR</sequence>
<dbReference type="GO" id="GO:0005525">
    <property type="term" value="F:GTP binding"/>
    <property type="evidence" value="ECO:0007669"/>
    <property type="project" value="UniProtKB-KW"/>
</dbReference>
<dbReference type="InterPro" id="IPR029057">
    <property type="entry name" value="PRTase-like"/>
</dbReference>
<keyword evidence="8 15" id="KW-0460">Magnesium</keyword>
<evidence type="ECO:0000313" key="18">
    <source>
        <dbReference type="Proteomes" id="UP000218288"/>
    </source>
</evidence>
<gene>
    <name evidence="15" type="primary">upp</name>
    <name evidence="17" type="ORF">MPPM_1803</name>
</gene>
<proteinExistence type="inferred from homology"/>
<dbReference type="InterPro" id="IPR000836">
    <property type="entry name" value="PRTase_dom"/>
</dbReference>
<dbReference type="Pfam" id="PF14681">
    <property type="entry name" value="UPRTase"/>
    <property type="match status" value="1"/>
</dbReference>
<name>A0A169QWL8_9HYPH</name>
<dbReference type="GO" id="GO:0006223">
    <property type="term" value="P:uracil salvage"/>
    <property type="evidence" value="ECO:0007669"/>
    <property type="project" value="InterPro"/>
</dbReference>
<dbReference type="SUPFAM" id="SSF53271">
    <property type="entry name" value="PRTase-like"/>
    <property type="match status" value="1"/>
</dbReference>
<dbReference type="InterPro" id="IPR050054">
    <property type="entry name" value="UPRTase/APRTase"/>
</dbReference>
<dbReference type="GO" id="GO:0004845">
    <property type="term" value="F:uracil phosphoribosyltransferase activity"/>
    <property type="evidence" value="ECO:0007669"/>
    <property type="project" value="UniProtKB-UniRule"/>
</dbReference>
<accession>A0A169QWL8</accession>
<feature type="binding site" evidence="15">
    <location>
        <position position="201"/>
    </location>
    <ligand>
        <name>uracil</name>
        <dbReference type="ChEBI" id="CHEBI:17568"/>
    </ligand>
</feature>
<dbReference type="PANTHER" id="PTHR32315">
    <property type="entry name" value="ADENINE PHOSPHORIBOSYLTRANSFERASE"/>
    <property type="match status" value="1"/>
</dbReference>
<evidence type="ECO:0000256" key="1">
    <source>
        <dbReference type="ARBA" id="ARBA00005180"/>
    </source>
</evidence>
<dbReference type="CDD" id="cd06223">
    <property type="entry name" value="PRTases_typeI"/>
    <property type="match status" value="1"/>
</dbReference>
<dbReference type="InterPro" id="IPR034332">
    <property type="entry name" value="Upp_B"/>
</dbReference>
<comment type="similarity">
    <text evidence="2 15">Belongs to the UPRTase family.</text>
</comment>
<evidence type="ECO:0000256" key="14">
    <source>
        <dbReference type="ARBA" id="ARBA00079807"/>
    </source>
</evidence>
<feature type="binding site" evidence="15">
    <location>
        <begin position="206"/>
        <end position="208"/>
    </location>
    <ligand>
        <name>uracil</name>
        <dbReference type="ChEBI" id="CHEBI:17568"/>
    </ligand>
</feature>
<comment type="catalytic activity">
    <reaction evidence="11 15">
        <text>UMP + diphosphate = 5-phospho-alpha-D-ribose 1-diphosphate + uracil</text>
        <dbReference type="Rhea" id="RHEA:13017"/>
        <dbReference type="ChEBI" id="CHEBI:17568"/>
        <dbReference type="ChEBI" id="CHEBI:33019"/>
        <dbReference type="ChEBI" id="CHEBI:57865"/>
        <dbReference type="ChEBI" id="CHEBI:58017"/>
        <dbReference type="EC" id="2.4.2.9"/>
    </reaction>
</comment>
<dbReference type="UniPathway" id="UPA00574">
    <property type="reaction ID" value="UER00636"/>
</dbReference>
<evidence type="ECO:0000256" key="10">
    <source>
        <dbReference type="ARBA" id="ARBA00031082"/>
    </source>
</evidence>
<evidence type="ECO:0000256" key="15">
    <source>
        <dbReference type="HAMAP-Rule" id="MF_01218"/>
    </source>
</evidence>
<evidence type="ECO:0000256" key="12">
    <source>
        <dbReference type="ARBA" id="ARBA00056901"/>
    </source>
</evidence>
<evidence type="ECO:0000259" key="16">
    <source>
        <dbReference type="Pfam" id="PF14681"/>
    </source>
</evidence>
<evidence type="ECO:0000256" key="4">
    <source>
        <dbReference type="ARBA" id="ARBA00022533"/>
    </source>
</evidence>
<keyword evidence="6 15" id="KW-0808">Transferase</keyword>
<keyword evidence="5 15" id="KW-0328">Glycosyltransferase</keyword>
<organism evidence="17 18">
    <name type="scientific">Methylorubrum populi</name>
    <dbReference type="NCBI Taxonomy" id="223967"/>
    <lineage>
        <taxon>Bacteria</taxon>
        <taxon>Pseudomonadati</taxon>
        <taxon>Pseudomonadota</taxon>
        <taxon>Alphaproteobacteria</taxon>
        <taxon>Hyphomicrobiales</taxon>
        <taxon>Methylobacteriaceae</taxon>
        <taxon>Methylorubrum</taxon>
    </lineage>
</organism>
<dbReference type="HAMAP" id="MF_01218_B">
    <property type="entry name" value="Upp_B"/>
    <property type="match status" value="1"/>
</dbReference>
<evidence type="ECO:0000256" key="3">
    <source>
        <dbReference type="ARBA" id="ARBA00011894"/>
    </source>
</evidence>
<dbReference type="GO" id="GO:0000287">
    <property type="term" value="F:magnesium ion binding"/>
    <property type="evidence" value="ECO:0007669"/>
    <property type="project" value="UniProtKB-UniRule"/>
</dbReference>
<evidence type="ECO:0000256" key="13">
    <source>
        <dbReference type="ARBA" id="ARBA00072146"/>
    </source>
</evidence>
<evidence type="ECO:0000256" key="7">
    <source>
        <dbReference type="ARBA" id="ARBA00022741"/>
    </source>
</evidence>
<keyword evidence="9 15" id="KW-0342">GTP-binding</keyword>
<dbReference type="InterPro" id="IPR005765">
    <property type="entry name" value="UPRT"/>
</dbReference>
<dbReference type="EC" id="2.4.2.9" evidence="3 15"/>
<evidence type="ECO:0000256" key="9">
    <source>
        <dbReference type="ARBA" id="ARBA00023134"/>
    </source>
</evidence>
<comment type="function">
    <text evidence="12 15">Catalyzes the conversion of uracil and 5-phospho-alpha-D-ribose 1-diphosphate (PRPP) to UMP and diphosphate.</text>
</comment>
<reference evidence="17 18" key="1">
    <citation type="journal article" date="2016" name="Genome Announc.">
        <title>Complete Genome Sequence of Methylobacterium populi P-1M, Isolated from Pink-Pigmented Household Biofilm.</title>
        <authorList>
            <person name="Morohoshi T."/>
            <person name="Ikeda T."/>
        </authorList>
    </citation>
    <scope>NUCLEOTIDE SEQUENCE [LARGE SCALE GENOMIC DNA]</scope>
    <source>
        <strain evidence="17 18">P-1M</strain>
    </source>
</reference>
<dbReference type="NCBIfam" id="NF001097">
    <property type="entry name" value="PRK00129.1"/>
    <property type="match status" value="1"/>
</dbReference>